<organism evidence="1">
    <name type="scientific">Tribolium castaneum</name>
    <name type="common">Red flour beetle</name>
    <dbReference type="NCBI Taxonomy" id="7070"/>
    <lineage>
        <taxon>Eukaryota</taxon>
        <taxon>Metazoa</taxon>
        <taxon>Ecdysozoa</taxon>
        <taxon>Arthropoda</taxon>
        <taxon>Hexapoda</taxon>
        <taxon>Insecta</taxon>
        <taxon>Pterygota</taxon>
        <taxon>Neoptera</taxon>
        <taxon>Endopterygota</taxon>
        <taxon>Coleoptera</taxon>
        <taxon>Polyphaga</taxon>
        <taxon>Cucujiformia</taxon>
        <taxon>Tenebrionidae</taxon>
        <taxon>Tenebrionidae incertae sedis</taxon>
        <taxon>Tribolium</taxon>
    </lineage>
</organism>
<accession>A5I8K7</accession>
<feature type="non-terminal residue" evidence="1">
    <location>
        <position position="1"/>
    </location>
</feature>
<evidence type="ECO:0000313" key="1">
    <source>
        <dbReference type="EMBL" id="CAN84642.1"/>
    </source>
</evidence>
<name>A5I8K7_TRICA</name>
<proteinExistence type="evidence at transcript level"/>
<reference evidence="1" key="1">
    <citation type="submission" date="2007-05" db="EMBL/GenBank/DDBJ databases">
        <title>Beetle immunity: Identification of immune-inducible genes from the model insect Tribolium castaneum.</title>
        <authorList>
            <person name="Altincicek B."/>
            <person name="Vilcinskas A."/>
        </authorList>
    </citation>
    <scope>NUCLEOTIDE SEQUENCE</scope>
    <source>
        <strain evidence="1">San Bernardino</strain>
        <tissue evidence="1">Whole animals</tissue>
    </source>
</reference>
<dbReference type="EMBL" id="AM712903">
    <property type="protein sequence ID" value="CAN84642.1"/>
    <property type="molecule type" value="mRNA"/>
</dbReference>
<sequence length="148" mass="16801">PTTAGSKVVEINNGETIIISCPGGFVMEDANNLTQSTILTTCESNTDFSFGSKTIDFRKIQCSNSPLRKARYTEKGTCKMGREIEVGYDLKSPDRFVRQFTICFDDVDLNSLYSSYEITRFIRSRETDVYTHNFVKDIFYPANISVEK</sequence>
<protein>
    <submittedName>
        <fullName evidence="1">Uncharacterized protein</fullName>
    </submittedName>
</protein>
<feature type="non-terminal residue" evidence="1">
    <location>
        <position position="148"/>
    </location>
</feature>
<dbReference type="AlphaFoldDB" id="A5I8K7"/>